<proteinExistence type="predicted"/>
<dbReference type="AlphaFoldDB" id="A0A5M3VMR9"/>
<dbReference type="InterPro" id="IPR050266">
    <property type="entry name" value="AB_hydrolase_sf"/>
</dbReference>
<dbReference type="GO" id="GO:0003824">
    <property type="term" value="F:catalytic activity"/>
    <property type="evidence" value="ECO:0007669"/>
    <property type="project" value="UniProtKB-ARBA"/>
</dbReference>
<organism evidence="2 3">
    <name type="scientific">Acrocarpospora corrugata</name>
    <dbReference type="NCBI Taxonomy" id="35763"/>
    <lineage>
        <taxon>Bacteria</taxon>
        <taxon>Bacillati</taxon>
        <taxon>Actinomycetota</taxon>
        <taxon>Actinomycetes</taxon>
        <taxon>Streptosporangiales</taxon>
        <taxon>Streptosporangiaceae</taxon>
        <taxon>Acrocarpospora</taxon>
    </lineage>
</organism>
<feature type="domain" description="AB hydrolase-1" evidence="1">
    <location>
        <begin position="56"/>
        <end position="179"/>
    </location>
</feature>
<name>A0A5M3VMR9_9ACTN</name>
<accession>A0A5M3VMR9</accession>
<keyword evidence="3" id="KW-1185">Reference proteome</keyword>
<dbReference type="RefSeq" id="WP_155334532.1">
    <property type="nucleotide sequence ID" value="NZ_BAAABN010000006.1"/>
</dbReference>
<reference evidence="2 3" key="1">
    <citation type="submission" date="2019-10" db="EMBL/GenBank/DDBJ databases">
        <title>Whole genome shotgun sequence of Acrocarpospora corrugata NBRC 13972.</title>
        <authorList>
            <person name="Ichikawa N."/>
            <person name="Kimura A."/>
            <person name="Kitahashi Y."/>
            <person name="Komaki H."/>
            <person name="Oguchi A."/>
        </authorList>
    </citation>
    <scope>NUCLEOTIDE SEQUENCE [LARGE SCALE GENOMIC DNA]</scope>
    <source>
        <strain evidence="2 3">NBRC 13972</strain>
    </source>
</reference>
<dbReference type="EMBL" id="BLAD01000035">
    <property type="protein sequence ID" value="GER98076.1"/>
    <property type="molecule type" value="Genomic_DNA"/>
</dbReference>
<evidence type="ECO:0000313" key="2">
    <source>
        <dbReference type="EMBL" id="GER98076.1"/>
    </source>
</evidence>
<evidence type="ECO:0000313" key="3">
    <source>
        <dbReference type="Proteomes" id="UP000334990"/>
    </source>
</evidence>
<comment type="caution">
    <text evidence="2">The sequence shown here is derived from an EMBL/GenBank/DDBJ whole genome shotgun (WGS) entry which is preliminary data.</text>
</comment>
<dbReference type="InterPro" id="IPR029058">
    <property type="entry name" value="AB_hydrolase_fold"/>
</dbReference>
<dbReference type="PANTHER" id="PTHR43798">
    <property type="entry name" value="MONOACYLGLYCEROL LIPASE"/>
    <property type="match status" value="1"/>
</dbReference>
<dbReference type="OrthoDB" id="5513277at2"/>
<dbReference type="PRINTS" id="PR00111">
    <property type="entry name" value="ABHYDROLASE"/>
</dbReference>
<gene>
    <name evidence="2" type="ORF">Acor_01380</name>
</gene>
<dbReference type="Gene3D" id="3.40.50.1820">
    <property type="entry name" value="alpha/beta hydrolase"/>
    <property type="match status" value="1"/>
</dbReference>
<evidence type="ECO:0000259" key="1">
    <source>
        <dbReference type="Pfam" id="PF00561"/>
    </source>
</evidence>
<sequence>MPSKRVGRFVTPAAEAEFEKVYQQGLTELPTPAEIRDVPTDFGRVRTYRFGDGSGPPIVLLHGRAATSVMWLPNLATLAERHRVYALDLLGEGGLSVQTAPITGAADQATWLSTVLEHLDLPAAHLVGVSIGGWLACNQAVRAPQRVASISLLDPANTLGRVPAGLFLRTIPALLPVTSSWAMPRFLQWVNGGDPVPEDDPVARVISANLQHYRVALPPPAYFSDDQLRSITVPALVLVGGRSVIHNPRRAFDRARALIPNVQAELWPHATHSIAGQCATEVNARILRFLEA</sequence>
<dbReference type="SUPFAM" id="SSF53474">
    <property type="entry name" value="alpha/beta-Hydrolases"/>
    <property type="match status" value="1"/>
</dbReference>
<dbReference type="Proteomes" id="UP000334990">
    <property type="component" value="Unassembled WGS sequence"/>
</dbReference>
<dbReference type="Pfam" id="PF00561">
    <property type="entry name" value="Abhydrolase_1"/>
    <property type="match status" value="1"/>
</dbReference>
<dbReference type="InterPro" id="IPR000073">
    <property type="entry name" value="AB_hydrolase_1"/>
</dbReference>
<protein>
    <recommendedName>
        <fullName evidence="1">AB hydrolase-1 domain-containing protein</fullName>
    </recommendedName>
</protein>